<keyword evidence="2" id="KW-0444">Lipid biosynthesis</keyword>
<organism evidence="11">
    <name type="scientific">bioreactor metagenome</name>
    <dbReference type="NCBI Taxonomy" id="1076179"/>
    <lineage>
        <taxon>unclassified sequences</taxon>
        <taxon>metagenomes</taxon>
        <taxon>ecological metagenomes</taxon>
    </lineage>
</organism>
<dbReference type="Gene3D" id="3.30.70.890">
    <property type="entry name" value="GHMP kinase, C-terminal domain"/>
    <property type="match status" value="1"/>
</dbReference>
<evidence type="ECO:0000256" key="7">
    <source>
        <dbReference type="ARBA" id="ARBA00022842"/>
    </source>
</evidence>
<accession>A0A645D6R9</accession>
<dbReference type="GO" id="GO:0004496">
    <property type="term" value="F:mevalonate kinase activity"/>
    <property type="evidence" value="ECO:0007669"/>
    <property type="project" value="InterPro"/>
</dbReference>
<dbReference type="InterPro" id="IPR006204">
    <property type="entry name" value="GHMP_kinase_N_dom"/>
</dbReference>
<keyword evidence="6" id="KW-0067">ATP-binding</keyword>
<dbReference type="Pfam" id="PF00288">
    <property type="entry name" value="GHMP_kinases_N"/>
    <property type="match status" value="1"/>
</dbReference>
<dbReference type="UniPathway" id="UPA00057">
    <property type="reaction ID" value="UER00098"/>
</dbReference>
<keyword evidence="5" id="KW-0418">Kinase</keyword>
<dbReference type="InterPro" id="IPR014721">
    <property type="entry name" value="Ribsml_uS5_D2-typ_fold_subgr"/>
</dbReference>
<evidence type="ECO:0000259" key="10">
    <source>
        <dbReference type="Pfam" id="PF00288"/>
    </source>
</evidence>
<dbReference type="SUPFAM" id="SSF55060">
    <property type="entry name" value="GHMP Kinase, C-terminal domain"/>
    <property type="match status" value="1"/>
</dbReference>
<dbReference type="EMBL" id="VSSQ01033228">
    <property type="protein sequence ID" value="MPM84758.1"/>
    <property type="molecule type" value="Genomic_DNA"/>
</dbReference>
<keyword evidence="1" id="KW-0963">Cytoplasm</keyword>
<dbReference type="SUPFAM" id="SSF54211">
    <property type="entry name" value="Ribosomal protein S5 domain 2-like"/>
    <property type="match status" value="1"/>
</dbReference>
<dbReference type="GO" id="GO:0019287">
    <property type="term" value="P:isopentenyl diphosphate biosynthetic process, mevalonate pathway"/>
    <property type="evidence" value="ECO:0007669"/>
    <property type="project" value="UniProtKB-UniPathway"/>
</dbReference>
<dbReference type="InterPro" id="IPR020568">
    <property type="entry name" value="Ribosomal_Su5_D2-typ_SF"/>
</dbReference>
<reference evidence="11" key="1">
    <citation type="submission" date="2019-08" db="EMBL/GenBank/DDBJ databases">
        <authorList>
            <person name="Kucharzyk K."/>
            <person name="Murdoch R.W."/>
            <person name="Higgins S."/>
            <person name="Loffler F."/>
        </authorList>
    </citation>
    <scope>NUCLEOTIDE SEQUENCE</scope>
</reference>
<dbReference type="InterPro" id="IPR006205">
    <property type="entry name" value="Mev_gal_kin"/>
</dbReference>
<dbReference type="InterPro" id="IPR036554">
    <property type="entry name" value="GHMP_kinase_C_sf"/>
</dbReference>
<proteinExistence type="predicted"/>
<protein>
    <recommendedName>
        <fullName evidence="10">GHMP kinase N-terminal domain-containing protein</fullName>
    </recommendedName>
</protein>
<feature type="domain" description="GHMP kinase N-terminal" evidence="10">
    <location>
        <begin position="49"/>
        <end position="136"/>
    </location>
</feature>
<dbReference type="PANTHER" id="PTHR43290">
    <property type="entry name" value="MEVALONATE KINASE"/>
    <property type="match status" value="1"/>
</dbReference>
<evidence type="ECO:0000256" key="6">
    <source>
        <dbReference type="ARBA" id="ARBA00022840"/>
    </source>
</evidence>
<dbReference type="GO" id="GO:0005829">
    <property type="term" value="C:cytosol"/>
    <property type="evidence" value="ECO:0007669"/>
    <property type="project" value="TreeGrafter"/>
</dbReference>
<dbReference type="Gene3D" id="3.30.230.10">
    <property type="match status" value="1"/>
</dbReference>
<evidence type="ECO:0000256" key="2">
    <source>
        <dbReference type="ARBA" id="ARBA00022516"/>
    </source>
</evidence>
<keyword evidence="3" id="KW-0808">Transferase</keyword>
<evidence type="ECO:0000256" key="5">
    <source>
        <dbReference type="ARBA" id="ARBA00022777"/>
    </source>
</evidence>
<evidence type="ECO:0000313" key="11">
    <source>
        <dbReference type="EMBL" id="MPM84758.1"/>
    </source>
</evidence>
<keyword evidence="8" id="KW-0443">Lipid metabolism</keyword>
<keyword evidence="4" id="KW-0547">Nucleotide-binding</keyword>
<comment type="caution">
    <text evidence="11">The sequence shown here is derived from an EMBL/GenBank/DDBJ whole genome shotgun (WGS) entry which is preliminary data.</text>
</comment>
<dbReference type="GO" id="GO:0005524">
    <property type="term" value="F:ATP binding"/>
    <property type="evidence" value="ECO:0007669"/>
    <property type="project" value="UniProtKB-KW"/>
</dbReference>
<dbReference type="AlphaFoldDB" id="A0A645D6R9"/>
<evidence type="ECO:0000256" key="1">
    <source>
        <dbReference type="ARBA" id="ARBA00022490"/>
    </source>
</evidence>
<evidence type="ECO:0000256" key="8">
    <source>
        <dbReference type="ARBA" id="ARBA00023098"/>
    </source>
</evidence>
<evidence type="ECO:0000256" key="3">
    <source>
        <dbReference type="ARBA" id="ARBA00022679"/>
    </source>
</evidence>
<gene>
    <name evidence="11" type="ORF">SDC9_131834</name>
</gene>
<sequence length="307" mass="34480">MRTGRFFPGKLILSGEHSVVYGYPALAASIDLGIQMRLQPAQRPVVDPYVQHIFSIFQQQMGIEKLRNFELDIQSTLPQKSGLGSSAAFAAALFDALFAFYDFPEPDEEKLFQLVWQAENFVHGNSSGLDPAVVVSAGIIHFQKQEKFQKRGLVLGKNWQKQDLYLWDTGPASESTKEMVERVAELAKSPKGKLLLQKISQCSEVIEANFLKDKVETSPFWENHQLLNEIGVVGNTANEQIQQLRKYGIDCKIVGAGGIKTGSGFILVLPATQQQMAIAEKIFLEKRNRFYRIRLNNTKEKNEKSNG</sequence>
<evidence type="ECO:0000256" key="4">
    <source>
        <dbReference type="ARBA" id="ARBA00022741"/>
    </source>
</evidence>
<name>A0A645D6R9_9ZZZZ</name>
<dbReference type="PANTHER" id="PTHR43290:SF2">
    <property type="entry name" value="MEVALONATE KINASE"/>
    <property type="match status" value="1"/>
</dbReference>
<comment type="pathway">
    <text evidence="9">Isoprenoid biosynthesis; isopentenyl diphosphate biosynthesis via mevalonate pathway; isopentenyl diphosphate from (R)-mevalonate: step 1/3.</text>
</comment>
<dbReference type="PRINTS" id="PR00959">
    <property type="entry name" value="MEVGALKINASE"/>
</dbReference>
<keyword evidence="7" id="KW-0460">Magnesium</keyword>
<evidence type="ECO:0000256" key="9">
    <source>
        <dbReference type="ARBA" id="ARBA00029438"/>
    </source>
</evidence>